<dbReference type="PANTHER" id="PTHR40252:SF2">
    <property type="entry name" value="BLR0328 PROTEIN"/>
    <property type="match status" value="1"/>
</dbReference>
<sequence>MKAKTISGASTLEILKALENAMEDGYTPTLALVFISIKQDRKAIRDLLSSKDIDVVGATSSVEFIAGQQSDGEIVLMLLDVNKNDYCILFEAIEERALSEAATQLAQNALQKFEAPAFILCTTSITESGEMLDGEKIIESIAHVIDADTPVFGGMAGDDLTFTGSYVFTNLQETDYGLTSVVFNARKIDLYGVALSGWKPLGLSKTITKSEGNLVYTFDDKPALEVYLRYLGKENAATLHHLEFFDEVGVHYPMQIERTGRDPKMCNPIGYDKEKEALIFESEVLQGSKFRFSTPPDFDIVDTVVASATAIKKESNTEADAVLIFSCAGRLSALGPLAEQENDGLAAVWNSPMAGFYTYGEFGKSPSGRHEFHSTTCSWVALKEK</sequence>
<feature type="domain" description="FIST C-domain" evidence="2">
    <location>
        <begin position="223"/>
        <end position="365"/>
    </location>
</feature>
<dbReference type="AlphaFoldDB" id="N1WS42"/>
<dbReference type="Pfam" id="PF10442">
    <property type="entry name" value="FIST_C"/>
    <property type="match status" value="1"/>
</dbReference>
<dbReference type="InterPro" id="IPR013702">
    <property type="entry name" value="FIST_domain_N"/>
</dbReference>
<name>N1WS42_9FLAO</name>
<dbReference type="PANTHER" id="PTHR40252">
    <property type="entry name" value="BLR0328 PROTEIN"/>
    <property type="match status" value="1"/>
</dbReference>
<evidence type="ECO:0000259" key="1">
    <source>
        <dbReference type="SMART" id="SM00897"/>
    </source>
</evidence>
<proteinExistence type="predicted"/>
<dbReference type="STRING" id="1189619.pgond44_14048"/>
<evidence type="ECO:0000259" key="2">
    <source>
        <dbReference type="SMART" id="SM01204"/>
    </source>
</evidence>
<dbReference type="Pfam" id="PF08495">
    <property type="entry name" value="FIST"/>
    <property type="match status" value="1"/>
</dbReference>
<dbReference type="SMART" id="SM01204">
    <property type="entry name" value="FIST_C"/>
    <property type="match status" value="1"/>
</dbReference>
<accession>N1WS42</accession>
<comment type="caution">
    <text evidence="3">The sequence shown here is derived from an EMBL/GenBank/DDBJ whole genome shotgun (WGS) entry which is preliminary data.</text>
</comment>
<dbReference type="Proteomes" id="UP000012317">
    <property type="component" value="Unassembled WGS sequence"/>
</dbReference>
<feature type="domain" description="FIST" evidence="1">
    <location>
        <begin position="27"/>
        <end position="222"/>
    </location>
</feature>
<keyword evidence="4" id="KW-1185">Reference proteome</keyword>
<dbReference type="EMBL" id="APLF01000021">
    <property type="protein sequence ID" value="EMY80032.1"/>
    <property type="molecule type" value="Genomic_DNA"/>
</dbReference>
<gene>
    <name evidence="3" type="ORF">pgond44_14048</name>
</gene>
<reference evidence="3 4" key="1">
    <citation type="journal article" date="2014" name="Genome Biol. Evol.">
        <title>Extensive gene acquisition in the extremely psychrophilic bacterial species Psychroflexus torquis and the link to sea-ice ecosystem specialism.</title>
        <authorList>
            <person name="Feng S."/>
            <person name="Powell S.M."/>
            <person name="Wilson R."/>
            <person name="Bowman J.P."/>
        </authorList>
    </citation>
    <scope>NUCLEOTIDE SEQUENCE [LARGE SCALE GENOMIC DNA]</scope>
    <source>
        <strain evidence="3 4">ACAM 44</strain>
    </source>
</reference>
<evidence type="ECO:0000313" key="4">
    <source>
        <dbReference type="Proteomes" id="UP000012317"/>
    </source>
</evidence>
<dbReference type="RefSeq" id="WP_003444342.1">
    <property type="nucleotide sequence ID" value="NZ_APLF01000021.1"/>
</dbReference>
<organism evidence="3 4">
    <name type="scientific">Psychroflexus gondwanensis ACAM 44</name>
    <dbReference type="NCBI Taxonomy" id="1189619"/>
    <lineage>
        <taxon>Bacteria</taxon>
        <taxon>Pseudomonadati</taxon>
        <taxon>Bacteroidota</taxon>
        <taxon>Flavobacteriia</taxon>
        <taxon>Flavobacteriales</taxon>
        <taxon>Flavobacteriaceae</taxon>
        <taxon>Psychroflexus</taxon>
    </lineage>
</organism>
<protein>
    <submittedName>
        <fullName evidence="3">Adenylate/guanylate cyclase</fullName>
    </submittedName>
</protein>
<dbReference type="InterPro" id="IPR019494">
    <property type="entry name" value="FIST_C"/>
</dbReference>
<dbReference type="SMART" id="SM00897">
    <property type="entry name" value="FIST"/>
    <property type="match status" value="1"/>
</dbReference>
<evidence type="ECO:0000313" key="3">
    <source>
        <dbReference type="EMBL" id="EMY80032.1"/>
    </source>
</evidence>
<dbReference type="eggNOG" id="COG3287">
    <property type="taxonomic scope" value="Bacteria"/>
</dbReference>